<evidence type="ECO:0000313" key="3">
    <source>
        <dbReference type="Proteomes" id="UP000269289"/>
    </source>
</evidence>
<dbReference type="Proteomes" id="UP000269289">
    <property type="component" value="Unassembled WGS sequence"/>
</dbReference>
<dbReference type="AlphaFoldDB" id="A0A3M2IYY0"/>
<accession>A0A3M2IYY0</accession>
<sequence>ALHVPAFAREPGPGSAADGPETAGAVVVLRSPGNGPVVARLDPADGTLAADGRRPVRLDGRATATVTAWRRRVSLHVRGPLRATRARVPLLDLRAGHEATTSPASLRALADALAAHRVRAAGTVVPQLRAQAAHLEAGGPLPVSPLAAHTRGGDGVLAALPDL</sequence>
<feature type="region of interest" description="Disordered" evidence="1">
    <location>
        <begin position="1"/>
        <end position="21"/>
    </location>
</feature>
<protein>
    <submittedName>
        <fullName evidence="2">Uncharacterized protein</fullName>
    </submittedName>
</protein>
<feature type="non-terminal residue" evidence="2">
    <location>
        <position position="1"/>
    </location>
</feature>
<proteinExistence type="predicted"/>
<comment type="caution">
    <text evidence="2">The sequence shown here is derived from an EMBL/GenBank/DDBJ whole genome shotgun (WGS) entry which is preliminary data.</text>
</comment>
<evidence type="ECO:0000313" key="2">
    <source>
        <dbReference type="EMBL" id="RMI05016.1"/>
    </source>
</evidence>
<reference evidence="2 3" key="1">
    <citation type="submission" date="2018-10" db="EMBL/GenBank/DDBJ databases">
        <title>Isolation, diversity and antifungal activity of actinobacteria from wheat.</title>
        <authorList>
            <person name="Han C."/>
        </authorList>
    </citation>
    <scope>NUCLEOTIDE SEQUENCE [LARGE SCALE GENOMIC DNA]</scope>
    <source>
        <strain evidence="2 3">NEAU-YY56</strain>
    </source>
</reference>
<gene>
    <name evidence="2" type="ORF">EBM89_16805</name>
</gene>
<keyword evidence="3" id="KW-1185">Reference proteome</keyword>
<organism evidence="2 3">
    <name type="scientific">Cellulomonas triticagri</name>
    <dbReference type="NCBI Taxonomy" id="2483352"/>
    <lineage>
        <taxon>Bacteria</taxon>
        <taxon>Bacillati</taxon>
        <taxon>Actinomycetota</taxon>
        <taxon>Actinomycetes</taxon>
        <taxon>Micrococcales</taxon>
        <taxon>Cellulomonadaceae</taxon>
        <taxon>Cellulomonas</taxon>
    </lineage>
</organism>
<dbReference type="EMBL" id="RFFI01000117">
    <property type="protein sequence ID" value="RMI05016.1"/>
    <property type="molecule type" value="Genomic_DNA"/>
</dbReference>
<dbReference type="RefSeq" id="WP_199732173.1">
    <property type="nucleotide sequence ID" value="NZ_RFFI01000117.1"/>
</dbReference>
<name>A0A3M2IYY0_9CELL</name>
<evidence type="ECO:0000256" key="1">
    <source>
        <dbReference type="SAM" id="MobiDB-lite"/>
    </source>
</evidence>